<reference evidence="2 3" key="1">
    <citation type="submission" date="2011-05" db="EMBL/GenBank/DDBJ databases">
        <title>Complete sequence of chromosome of Frankia symbiont of Datisca glomerata.</title>
        <authorList>
            <consortium name="US DOE Joint Genome Institute"/>
            <person name="Lucas S."/>
            <person name="Han J."/>
            <person name="Lapidus A."/>
            <person name="Cheng J.-F."/>
            <person name="Goodwin L."/>
            <person name="Pitluck S."/>
            <person name="Peters L."/>
            <person name="Mikhailova N."/>
            <person name="Chertkov O."/>
            <person name="Teshima H."/>
            <person name="Han C."/>
            <person name="Tapia R."/>
            <person name="Land M."/>
            <person name="Hauser L."/>
            <person name="Kyrpides N."/>
            <person name="Ivanova N."/>
            <person name="Pagani I."/>
            <person name="Berry A."/>
            <person name="Pawlowski K."/>
            <person name="Persson T."/>
            <person name="Vanden Heuvel B."/>
            <person name="Benson D."/>
            <person name="Woyke T."/>
        </authorList>
    </citation>
    <scope>NUCLEOTIDE SEQUENCE [LARGE SCALE GENOMIC DNA]</scope>
    <source>
        <strain evidence="3">4085684</strain>
    </source>
</reference>
<dbReference type="Proteomes" id="UP000001549">
    <property type="component" value="Chromosome"/>
</dbReference>
<feature type="transmembrane region" description="Helical" evidence="1">
    <location>
        <begin position="232"/>
        <end position="253"/>
    </location>
</feature>
<name>F8B1B6_9ACTN</name>
<dbReference type="RefSeq" id="WP_013873711.1">
    <property type="nucleotide sequence ID" value="NC_015656.1"/>
</dbReference>
<dbReference type="EMBL" id="CP002801">
    <property type="protein sequence ID" value="AEH09785.1"/>
    <property type="molecule type" value="Genomic_DNA"/>
</dbReference>
<sequence>MPLAPPPPQPPAPPYGLELNTTMQTVATIVLWVGTAALLVYAGKMAREERSIFPVALVVAVAVGSIIEPLYDIAYHLHWLDNGEQWTLFTSFGLPQPVWVMPAYVMVFGLPALLLYRALSRGATLRQIFTLGALTAFTTAVFEITAINLDLYVYYGESPWRVLDYPLFIAFMEAAQITGFAVLAAVLKLRATKEVHNLALFAIFPCNFAFDVLGAGFPTLILQNSSPDPNGFALFLSAIASVALTATALWWSAQLLLTLQRRDGITPTGTRTPPETPVREASLV</sequence>
<feature type="transmembrane region" description="Helical" evidence="1">
    <location>
        <begin position="55"/>
        <end position="77"/>
    </location>
</feature>
<feature type="transmembrane region" description="Helical" evidence="1">
    <location>
        <begin position="167"/>
        <end position="186"/>
    </location>
</feature>
<dbReference type="HOGENOM" id="CLU_1026089_0_0_11"/>
<accession>F8B1B6</accession>
<organism evidence="2 3">
    <name type="scientific">Candidatus Protofrankia datiscae</name>
    <dbReference type="NCBI Taxonomy" id="2716812"/>
    <lineage>
        <taxon>Bacteria</taxon>
        <taxon>Bacillati</taxon>
        <taxon>Actinomycetota</taxon>
        <taxon>Actinomycetes</taxon>
        <taxon>Frankiales</taxon>
        <taxon>Frankiaceae</taxon>
        <taxon>Protofrankia</taxon>
    </lineage>
</organism>
<keyword evidence="3" id="KW-1185">Reference proteome</keyword>
<dbReference type="STRING" id="656024.FsymDg_2401"/>
<keyword evidence="1" id="KW-1133">Transmembrane helix</keyword>
<feature type="transmembrane region" description="Helical" evidence="1">
    <location>
        <begin position="97"/>
        <end position="116"/>
    </location>
</feature>
<keyword evidence="1" id="KW-0472">Membrane</keyword>
<feature type="transmembrane region" description="Helical" evidence="1">
    <location>
        <begin position="198"/>
        <end position="220"/>
    </location>
</feature>
<evidence type="ECO:0000313" key="3">
    <source>
        <dbReference type="Proteomes" id="UP000001549"/>
    </source>
</evidence>
<dbReference type="AlphaFoldDB" id="F8B1B6"/>
<dbReference type="KEGG" id="fsy:FsymDg_2401"/>
<protein>
    <submittedName>
        <fullName evidence="2">Uncharacterized protein</fullName>
    </submittedName>
</protein>
<dbReference type="eggNOG" id="ENOG5033R6M">
    <property type="taxonomic scope" value="Bacteria"/>
</dbReference>
<feature type="transmembrane region" description="Helical" evidence="1">
    <location>
        <begin position="128"/>
        <end position="147"/>
    </location>
</feature>
<feature type="transmembrane region" description="Helical" evidence="1">
    <location>
        <begin position="23"/>
        <end position="43"/>
    </location>
</feature>
<evidence type="ECO:0000313" key="2">
    <source>
        <dbReference type="EMBL" id="AEH09785.1"/>
    </source>
</evidence>
<keyword evidence="1" id="KW-0812">Transmembrane</keyword>
<proteinExistence type="predicted"/>
<gene>
    <name evidence="2" type="ordered locus">FsymDg_2401</name>
</gene>
<evidence type="ECO:0000256" key="1">
    <source>
        <dbReference type="SAM" id="Phobius"/>
    </source>
</evidence>